<evidence type="ECO:0000256" key="1">
    <source>
        <dbReference type="ARBA" id="ARBA00009477"/>
    </source>
</evidence>
<organism evidence="9 10">
    <name type="scientific">Sulfitobacter litoralis</name>
    <dbReference type="NCBI Taxonomy" id="335975"/>
    <lineage>
        <taxon>Bacteria</taxon>
        <taxon>Pseudomonadati</taxon>
        <taxon>Pseudomonadota</taxon>
        <taxon>Alphaproteobacteria</taxon>
        <taxon>Rhodobacterales</taxon>
        <taxon>Roseobacteraceae</taxon>
        <taxon>Sulfitobacter</taxon>
    </lineage>
</organism>
<dbReference type="InterPro" id="IPR051909">
    <property type="entry name" value="MFP_Cation_Efflux"/>
</dbReference>
<evidence type="ECO:0000313" key="9">
    <source>
        <dbReference type="EMBL" id="SDP70246.1"/>
    </source>
</evidence>
<keyword evidence="4" id="KW-0732">Signal</keyword>
<dbReference type="Gene3D" id="2.40.420.20">
    <property type="match status" value="1"/>
</dbReference>
<dbReference type="Proteomes" id="UP000198646">
    <property type="component" value="Unassembled WGS sequence"/>
</dbReference>
<feature type="domain" description="CzcB-like C-terminal circularly permuted SH3-like" evidence="8">
    <location>
        <begin position="474"/>
        <end position="533"/>
    </location>
</feature>
<keyword evidence="10" id="KW-1185">Reference proteome</keyword>
<comment type="caution">
    <text evidence="9">The sequence shown here is derived from an EMBL/GenBank/DDBJ whole genome shotgun (WGS) entry which is preliminary data.</text>
</comment>
<evidence type="ECO:0000259" key="6">
    <source>
        <dbReference type="Pfam" id="PF25954"/>
    </source>
</evidence>
<evidence type="ECO:0000259" key="7">
    <source>
        <dbReference type="Pfam" id="PF25973"/>
    </source>
</evidence>
<feature type="compositionally biased region" description="Basic and acidic residues" evidence="3">
    <location>
        <begin position="49"/>
        <end position="188"/>
    </location>
</feature>
<gene>
    <name evidence="9" type="ORF">SAMN04488512_12913</name>
</gene>
<name>A0ABY0SWG9_9RHOB</name>
<accession>A0ABY0SWG9</accession>
<feature type="domain" description="CzcB-like alpha-helical hairpin" evidence="5">
    <location>
        <begin position="272"/>
        <end position="330"/>
    </location>
</feature>
<dbReference type="InterPro" id="IPR058649">
    <property type="entry name" value="CzcB_C"/>
</dbReference>
<comment type="similarity">
    <text evidence="1">Belongs to the membrane fusion protein (MFP) (TC 8.A.1) family.</text>
</comment>
<dbReference type="Gene3D" id="2.40.50.100">
    <property type="match status" value="1"/>
</dbReference>
<feature type="domain" description="CusB-like beta-barrel" evidence="6">
    <location>
        <begin position="392"/>
        <end position="464"/>
    </location>
</feature>
<evidence type="ECO:0000256" key="4">
    <source>
        <dbReference type="SAM" id="SignalP"/>
    </source>
</evidence>
<dbReference type="Pfam" id="PF25954">
    <property type="entry name" value="Beta-barrel_RND_2"/>
    <property type="match status" value="1"/>
</dbReference>
<feature type="signal peptide" evidence="4">
    <location>
        <begin position="1"/>
        <end position="17"/>
    </location>
</feature>
<dbReference type="Gene3D" id="2.40.30.170">
    <property type="match status" value="1"/>
</dbReference>
<dbReference type="NCBIfam" id="TIGR01730">
    <property type="entry name" value="RND_mfp"/>
    <property type="match status" value="1"/>
</dbReference>
<evidence type="ECO:0000259" key="8">
    <source>
        <dbReference type="Pfam" id="PF25975"/>
    </source>
</evidence>
<feature type="chain" id="PRO_5045345226" evidence="4">
    <location>
        <begin position="18"/>
        <end position="547"/>
    </location>
</feature>
<dbReference type="Pfam" id="PF25893">
    <property type="entry name" value="HH_CzcB"/>
    <property type="match status" value="1"/>
</dbReference>
<dbReference type="Pfam" id="PF25975">
    <property type="entry name" value="CzcB_C"/>
    <property type="match status" value="1"/>
</dbReference>
<dbReference type="InterPro" id="IPR058647">
    <property type="entry name" value="BSH_CzcB-like"/>
</dbReference>
<dbReference type="PANTHER" id="PTHR30097">
    <property type="entry name" value="CATION EFFLUX SYSTEM PROTEIN CUSB"/>
    <property type="match status" value="1"/>
</dbReference>
<dbReference type="SUPFAM" id="SSF111369">
    <property type="entry name" value="HlyD-like secretion proteins"/>
    <property type="match status" value="1"/>
</dbReference>
<evidence type="ECO:0000256" key="3">
    <source>
        <dbReference type="SAM" id="MobiDB-lite"/>
    </source>
</evidence>
<evidence type="ECO:0000313" key="10">
    <source>
        <dbReference type="Proteomes" id="UP000198646"/>
    </source>
</evidence>
<feature type="region of interest" description="Disordered" evidence="3">
    <location>
        <begin position="30"/>
        <end position="193"/>
    </location>
</feature>
<reference evidence="9 10" key="1">
    <citation type="submission" date="2016-10" db="EMBL/GenBank/DDBJ databases">
        <authorList>
            <person name="Varghese N."/>
            <person name="Submissions S."/>
        </authorList>
    </citation>
    <scope>NUCLEOTIDE SEQUENCE [LARGE SCALE GENOMIC DNA]</scope>
    <source>
        <strain evidence="9 10">DSM 17584</strain>
    </source>
</reference>
<protein>
    <submittedName>
        <fullName evidence="9">Membrane fusion protein, cobalt-zinc-cadmium efflux system</fullName>
    </submittedName>
</protein>
<dbReference type="InterPro" id="IPR058792">
    <property type="entry name" value="Beta-barrel_RND_2"/>
</dbReference>
<dbReference type="InterPro" id="IPR006143">
    <property type="entry name" value="RND_pump_MFP"/>
</dbReference>
<sequence length="547" mass="56400">MKLTTMTMAALTVGVFALVPITGAPGNAETPLPMTAAAAAAPQDDDHADEAKDAHGDDDHAGEAKDAHGDDDHAGEAKDAHGDDDHAGEAKDAHGDDDHAGEAKDAHGDDDHAGEAKDAHGDDDHAGEAKDAHGDDDHAGEAKDAHGDDDHAGEAKDAHGDDDHAGEAKDAHGDDDHAGEAEGAHGDEGGGDVVKLTPEVAKEAGILLEQAELGALGESLSLPAEIRFDADRMANVTPKVSGVIDRLLVGEGDTVAYGDTLALITSRELAGLKAKWMISKTNEALAAQSLTRLEGLWAQKITSEVNVQTARAEHESAKTESEAAETELHAVGIDHAALDKIAAAPDGNNANAYLTAPLAGTIVRRAATLGETVTAGDSSAKVLFTIVDDSVVWADIAVYKQDISRVRIGAPVALKSDAGDVIAQSTVAFVLPVIDEVSRTATARVIIDNSDRTLTPGQFVIADLSVGNAAEVLRVPQSAVQLVENRPSVFVPVDGGFAPRAVMVGTTAGGYVEIRTGLEEGDLFVSDGAFTLKAQLEKDAFGDGHGH</sequence>
<evidence type="ECO:0000256" key="2">
    <source>
        <dbReference type="ARBA" id="ARBA00022448"/>
    </source>
</evidence>
<evidence type="ECO:0000259" key="5">
    <source>
        <dbReference type="Pfam" id="PF25893"/>
    </source>
</evidence>
<proteinExistence type="inferred from homology"/>
<feature type="domain" description="CzcB-like barrel-sandwich hybrid" evidence="7">
    <location>
        <begin position="232"/>
        <end position="378"/>
    </location>
</feature>
<dbReference type="InterPro" id="IPR058648">
    <property type="entry name" value="HH_CzcB-like"/>
</dbReference>
<dbReference type="EMBL" id="FNJD01000029">
    <property type="protein sequence ID" value="SDP70246.1"/>
    <property type="molecule type" value="Genomic_DNA"/>
</dbReference>
<dbReference type="PANTHER" id="PTHR30097:SF4">
    <property type="entry name" value="SLR6042 PROTEIN"/>
    <property type="match status" value="1"/>
</dbReference>
<dbReference type="Pfam" id="PF25973">
    <property type="entry name" value="BSH_CzcB"/>
    <property type="match status" value="1"/>
</dbReference>
<dbReference type="Gene3D" id="1.10.287.470">
    <property type="entry name" value="Helix hairpin bin"/>
    <property type="match status" value="1"/>
</dbReference>
<keyword evidence="2" id="KW-0813">Transport</keyword>